<evidence type="ECO:0000256" key="8">
    <source>
        <dbReference type="SAM" id="SignalP"/>
    </source>
</evidence>
<evidence type="ECO:0000313" key="9">
    <source>
        <dbReference type="EMBL" id="BBL35709.1"/>
    </source>
</evidence>
<evidence type="ECO:0000313" key="10">
    <source>
        <dbReference type="Proteomes" id="UP000316473"/>
    </source>
</evidence>
<protein>
    <recommendedName>
        <fullName evidence="11">Outer membrane protein TolC</fullName>
    </recommendedName>
</protein>
<dbReference type="PANTHER" id="PTHR30026:SF22">
    <property type="entry name" value="OUTER MEMBRANE EFFLUX PROTEIN"/>
    <property type="match status" value="1"/>
</dbReference>
<dbReference type="GO" id="GO:0015288">
    <property type="term" value="F:porin activity"/>
    <property type="evidence" value="ECO:0007669"/>
    <property type="project" value="TreeGrafter"/>
</dbReference>
<dbReference type="GO" id="GO:1990281">
    <property type="term" value="C:efflux pump complex"/>
    <property type="evidence" value="ECO:0007669"/>
    <property type="project" value="TreeGrafter"/>
</dbReference>
<evidence type="ECO:0000256" key="1">
    <source>
        <dbReference type="ARBA" id="ARBA00004442"/>
    </source>
</evidence>
<dbReference type="GO" id="GO:0009279">
    <property type="term" value="C:cell outer membrane"/>
    <property type="evidence" value="ECO:0007669"/>
    <property type="project" value="UniProtKB-SubCell"/>
</dbReference>
<dbReference type="GO" id="GO:0015562">
    <property type="term" value="F:efflux transmembrane transporter activity"/>
    <property type="evidence" value="ECO:0007669"/>
    <property type="project" value="InterPro"/>
</dbReference>
<dbReference type="SUPFAM" id="SSF56954">
    <property type="entry name" value="Outer membrane efflux proteins (OEP)"/>
    <property type="match status" value="1"/>
</dbReference>
<dbReference type="Pfam" id="PF02321">
    <property type="entry name" value="OEP"/>
    <property type="match status" value="2"/>
</dbReference>
<dbReference type="EMBL" id="AP019755">
    <property type="protein sequence ID" value="BBL35709.1"/>
    <property type="molecule type" value="Genomic_DNA"/>
</dbReference>
<proteinExistence type="inferred from homology"/>
<comment type="similarity">
    <text evidence="2">Belongs to the outer membrane factor (OMF) (TC 1.B.17) family.</text>
</comment>
<dbReference type="AlphaFoldDB" id="A0A4Y1YPP9"/>
<accession>A0A4Y1YPP9</accession>
<name>A0A4Y1YPP9_9PROT</name>
<organism evidence="9 10">
    <name type="scientific">Nitrosomonas stercoris</name>
    <dbReference type="NCBI Taxonomy" id="1444684"/>
    <lineage>
        <taxon>Bacteria</taxon>
        <taxon>Pseudomonadati</taxon>
        <taxon>Pseudomonadota</taxon>
        <taxon>Betaproteobacteria</taxon>
        <taxon>Nitrosomonadales</taxon>
        <taxon>Nitrosomonadaceae</taxon>
        <taxon>Nitrosomonas</taxon>
    </lineage>
</organism>
<gene>
    <name evidence="9" type="ORF">Nstercoris_01984</name>
</gene>
<keyword evidence="10" id="KW-1185">Reference proteome</keyword>
<keyword evidence="8" id="KW-0732">Signal</keyword>
<keyword evidence="7" id="KW-0998">Cell outer membrane</keyword>
<dbReference type="KEGG" id="nst:Nstercoris_01984"/>
<evidence type="ECO:0000256" key="2">
    <source>
        <dbReference type="ARBA" id="ARBA00007613"/>
    </source>
</evidence>
<keyword evidence="3" id="KW-0813">Transport</keyword>
<keyword evidence="6" id="KW-0472">Membrane</keyword>
<keyword evidence="4" id="KW-1134">Transmembrane beta strand</keyword>
<feature type="signal peptide" evidence="8">
    <location>
        <begin position="1"/>
        <end position="19"/>
    </location>
</feature>
<dbReference type="InterPro" id="IPR003423">
    <property type="entry name" value="OMP_efflux"/>
</dbReference>
<reference evidence="9 10" key="1">
    <citation type="submission" date="2019-06" db="EMBL/GenBank/DDBJ databases">
        <title>Nitrosomonas stercoris KYUHI-S whole genome shotgun sequence.</title>
        <authorList>
            <person name="Nakagawa T."/>
            <person name="Tsuchiya Y."/>
            <person name="Takahashi R."/>
        </authorList>
    </citation>
    <scope>NUCLEOTIDE SEQUENCE [LARGE SCALE GENOMIC DNA]</scope>
    <source>
        <strain evidence="9 10">KYUHI-S</strain>
    </source>
</reference>
<evidence type="ECO:0000256" key="7">
    <source>
        <dbReference type="ARBA" id="ARBA00023237"/>
    </source>
</evidence>
<evidence type="ECO:0000256" key="3">
    <source>
        <dbReference type="ARBA" id="ARBA00022448"/>
    </source>
</evidence>
<evidence type="ECO:0008006" key="11">
    <source>
        <dbReference type="Google" id="ProtNLM"/>
    </source>
</evidence>
<evidence type="ECO:0000256" key="6">
    <source>
        <dbReference type="ARBA" id="ARBA00023136"/>
    </source>
</evidence>
<dbReference type="InterPro" id="IPR051906">
    <property type="entry name" value="TolC-like"/>
</dbReference>
<evidence type="ECO:0000256" key="5">
    <source>
        <dbReference type="ARBA" id="ARBA00022692"/>
    </source>
</evidence>
<dbReference type="PANTHER" id="PTHR30026">
    <property type="entry name" value="OUTER MEMBRANE PROTEIN TOLC"/>
    <property type="match status" value="1"/>
</dbReference>
<sequence>MRILFIIFVSLISSSPALSELIEPPEEQLNAFTQALGIEKTSSLSIKEAVYFVLSQHPSVKNALGFEERAKEIINISKSRYYPQISGGISSSYDRYRTGRYQNKYLQDMELNVEQMLYDFGKTSNSVKKSEYGSFKTKARTQLIVERLIEEVSRTVIEIVRYQNLTRLAQKLAQEITGLTILVEKRHAKGASTLSDVLQARSRKDSAKTLIIESRAQHKQWLQQLALLTNVQMLVYASLKDFPVELEKSCQFKDIKWDLVPEVVMADMAAEEASVDMELAKAQEWPTLLLQAGISRPINATPIHGSRFDNHIQLSFTMPLYQGGGLSANKRAAAGALRAAMAETMEVRLEIRQRLAELVSQHKSLQESSQLLRERVKNIEGTKELYKKQYLDLGTRTMVDLLNAEQEYHQARVDVMNYVFDMKVLQVECAFMQGLLAHGFDVAALY</sequence>
<dbReference type="Gene3D" id="1.20.1600.10">
    <property type="entry name" value="Outer membrane efflux proteins (OEP)"/>
    <property type="match status" value="1"/>
</dbReference>
<dbReference type="Proteomes" id="UP000316473">
    <property type="component" value="Chromosome"/>
</dbReference>
<comment type="subcellular location">
    <subcellularLocation>
        <location evidence="1">Cell outer membrane</location>
    </subcellularLocation>
</comment>
<feature type="chain" id="PRO_5021356057" description="Outer membrane protein TolC" evidence="8">
    <location>
        <begin position="20"/>
        <end position="446"/>
    </location>
</feature>
<keyword evidence="5" id="KW-0812">Transmembrane</keyword>
<evidence type="ECO:0000256" key="4">
    <source>
        <dbReference type="ARBA" id="ARBA00022452"/>
    </source>
</evidence>